<feature type="chain" id="PRO_5023014688" evidence="1">
    <location>
        <begin position="27"/>
        <end position="505"/>
    </location>
</feature>
<feature type="signal peptide" evidence="1">
    <location>
        <begin position="1"/>
        <end position="26"/>
    </location>
</feature>
<keyword evidence="3" id="KW-1185">Reference proteome</keyword>
<name>A0A5C5V170_9BACT</name>
<comment type="caution">
    <text evidence="2">The sequence shown here is derived from an EMBL/GenBank/DDBJ whole genome shotgun (WGS) entry which is preliminary data.</text>
</comment>
<dbReference type="RefSeq" id="WP_246120125.1">
    <property type="nucleotide sequence ID" value="NZ_SJPF01000004.1"/>
</dbReference>
<evidence type="ECO:0000256" key="1">
    <source>
        <dbReference type="SAM" id="SignalP"/>
    </source>
</evidence>
<evidence type="ECO:0000313" key="2">
    <source>
        <dbReference type="EMBL" id="TWT31455.1"/>
    </source>
</evidence>
<organism evidence="2 3">
    <name type="scientific">Blastopirellula retiformator</name>
    <dbReference type="NCBI Taxonomy" id="2527970"/>
    <lineage>
        <taxon>Bacteria</taxon>
        <taxon>Pseudomonadati</taxon>
        <taxon>Planctomycetota</taxon>
        <taxon>Planctomycetia</taxon>
        <taxon>Pirellulales</taxon>
        <taxon>Pirellulaceae</taxon>
        <taxon>Blastopirellula</taxon>
    </lineage>
</organism>
<protein>
    <submittedName>
        <fullName evidence="2">Neutral/alkaline non-lysosomal ceramidase</fullName>
    </submittedName>
</protein>
<proteinExistence type="predicted"/>
<evidence type="ECO:0000313" key="3">
    <source>
        <dbReference type="Proteomes" id="UP000318878"/>
    </source>
</evidence>
<dbReference type="AlphaFoldDB" id="A0A5C5V170"/>
<gene>
    <name evidence="2" type="ORF">Enr8_33760</name>
</gene>
<dbReference type="EMBL" id="SJPF01000004">
    <property type="protein sequence ID" value="TWT31455.1"/>
    <property type="molecule type" value="Genomic_DNA"/>
</dbReference>
<reference evidence="2 3" key="1">
    <citation type="submission" date="2019-02" db="EMBL/GenBank/DDBJ databases">
        <title>Deep-cultivation of Planctomycetes and their phenomic and genomic characterization uncovers novel biology.</title>
        <authorList>
            <person name="Wiegand S."/>
            <person name="Jogler M."/>
            <person name="Boedeker C."/>
            <person name="Pinto D."/>
            <person name="Vollmers J."/>
            <person name="Rivas-Marin E."/>
            <person name="Kohn T."/>
            <person name="Peeters S.H."/>
            <person name="Heuer A."/>
            <person name="Rast P."/>
            <person name="Oberbeckmann S."/>
            <person name="Bunk B."/>
            <person name="Jeske O."/>
            <person name="Meyerdierks A."/>
            <person name="Storesund J.E."/>
            <person name="Kallscheuer N."/>
            <person name="Luecker S."/>
            <person name="Lage O.M."/>
            <person name="Pohl T."/>
            <person name="Merkel B.J."/>
            <person name="Hornburger P."/>
            <person name="Mueller R.-W."/>
            <person name="Bruemmer F."/>
            <person name="Labrenz M."/>
            <person name="Spormann A.M."/>
            <person name="Op Den Camp H."/>
            <person name="Overmann J."/>
            <person name="Amann R."/>
            <person name="Jetten M.S.M."/>
            <person name="Mascher T."/>
            <person name="Medema M.H."/>
            <person name="Devos D.P."/>
            <person name="Kaster A.-K."/>
            <person name="Ovreas L."/>
            <person name="Rohde M."/>
            <person name="Galperin M.Y."/>
            <person name="Jogler C."/>
        </authorList>
    </citation>
    <scope>NUCLEOTIDE SEQUENCE [LARGE SCALE GENOMIC DNA]</scope>
    <source>
        <strain evidence="2 3">Enr8</strain>
    </source>
</reference>
<sequence length="505" mass="55410" precursor="true">MPSNLLRCTLGLMLLCCGLASGLQGAEPGKLLAGTGKVDITDYSAGPVADPMYVKAIVIKDDSQTAVLISVDAVAIGEIGRINGDYLPTTRKRLEAELNIPPTSVLVNASHCHGVILPDITDHTVQAAKQAVDQLTPVTIGAGRGSEDRIMENRRLKLKSGKEVDVRHAYSLPPDEEIAGVAETDPEIGVVRLNRENGETLAVIYNFACHPIQGVPSGANTADIIGYSSKVIEDNLSDGTLAMFLQGCAGDINPAYYKDVDHPRSAEPLGNLLGLSTLKAVRQIECKADDRLEIMNESLTLPRSDLADRIAELDAEEKLLLSKLRGTTLNFKTFMALTVKYKLSPEFPSHYSHRYFYDEAQDRADLKTLDAQNKRAMQAYLQNIFIMEQLTRLQTNRALLKKHQQQMVDSGKRTIDVELVGLRIGDFVLVTFPGELTSPIGMNIKKKSPHDLTFVAGYTNGYIYYCPTVEQMQNRGGAQEDSDCLLAPQWQAMFETKAAEMLGRL</sequence>
<dbReference type="Proteomes" id="UP000318878">
    <property type="component" value="Unassembled WGS sequence"/>
</dbReference>
<accession>A0A5C5V170</accession>
<keyword evidence="1" id="KW-0732">Signal</keyword>